<evidence type="ECO:0000256" key="1">
    <source>
        <dbReference type="ARBA" id="ARBA00023157"/>
    </source>
</evidence>
<dbReference type="EMBL" id="JBJKFK010002655">
    <property type="protein sequence ID" value="KAL3310783.1"/>
    <property type="molecule type" value="Genomic_DNA"/>
</dbReference>
<feature type="transmembrane region" description="Helical" evidence="2">
    <location>
        <begin position="12"/>
        <end position="33"/>
    </location>
</feature>
<keyword evidence="1" id="KW-1015">Disulfide bond</keyword>
<dbReference type="Proteomes" id="UP001626550">
    <property type="component" value="Unassembled WGS sequence"/>
</dbReference>
<evidence type="ECO:0000259" key="3">
    <source>
        <dbReference type="PROSITE" id="PS50041"/>
    </source>
</evidence>
<dbReference type="SUPFAM" id="SSF56436">
    <property type="entry name" value="C-type lectin-like"/>
    <property type="match status" value="1"/>
</dbReference>
<name>A0ABD2PUP8_9PLAT</name>
<keyword evidence="2" id="KW-0472">Membrane</keyword>
<accession>A0ABD2PUP8</accession>
<comment type="caution">
    <text evidence="4">The sequence shown here is derived from an EMBL/GenBank/DDBJ whole genome shotgun (WGS) entry which is preliminary data.</text>
</comment>
<dbReference type="Gene3D" id="3.10.100.10">
    <property type="entry name" value="Mannose-Binding Protein A, subunit A"/>
    <property type="match status" value="1"/>
</dbReference>
<evidence type="ECO:0000313" key="5">
    <source>
        <dbReference type="Proteomes" id="UP001626550"/>
    </source>
</evidence>
<keyword evidence="5" id="KW-1185">Reference proteome</keyword>
<protein>
    <recommendedName>
        <fullName evidence="3">C-type lectin domain-containing protein</fullName>
    </recommendedName>
</protein>
<sequence>MQMKQVTGNGAWHFCAGLWNVVILFSILANVMVQSQESFKITGKSKIAILSSEPLTWTKARDFCQAMGRSLYAPQSKDRLLFAPKNIWVDVRRSCSNLGKWFDSTGREVTKIIERWWTKSQPDDVDEEENCVNIEENTRKLNDAHCRLLMYAACV</sequence>
<evidence type="ECO:0000256" key="2">
    <source>
        <dbReference type="SAM" id="Phobius"/>
    </source>
</evidence>
<dbReference type="InterPro" id="IPR016186">
    <property type="entry name" value="C-type_lectin-like/link_sf"/>
</dbReference>
<reference evidence="4 5" key="1">
    <citation type="submission" date="2024-11" db="EMBL/GenBank/DDBJ databases">
        <title>Adaptive evolution of stress response genes in parasites aligns with host niche diversity.</title>
        <authorList>
            <person name="Hahn C."/>
            <person name="Resl P."/>
        </authorList>
    </citation>
    <scope>NUCLEOTIDE SEQUENCE [LARGE SCALE GENOMIC DNA]</scope>
    <source>
        <strain evidence="4">EGGRZ-B1_66</strain>
        <tissue evidence="4">Body</tissue>
    </source>
</reference>
<dbReference type="InterPro" id="IPR001304">
    <property type="entry name" value="C-type_lectin-like"/>
</dbReference>
<evidence type="ECO:0000313" key="4">
    <source>
        <dbReference type="EMBL" id="KAL3310783.1"/>
    </source>
</evidence>
<dbReference type="AlphaFoldDB" id="A0ABD2PUP8"/>
<dbReference type="InterPro" id="IPR016187">
    <property type="entry name" value="CTDL_fold"/>
</dbReference>
<keyword evidence="2" id="KW-0812">Transmembrane</keyword>
<proteinExistence type="predicted"/>
<dbReference type="Pfam" id="PF00059">
    <property type="entry name" value="Lectin_C"/>
    <property type="match status" value="1"/>
</dbReference>
<keyword evidence="2" id="KW-1133">Transmembrane helix</keyword>
<organism evidence="4 5">
    <name type="scientific">Cichlidogyrus casuarinus</name>
    <dbReference type="NCBI Taxonomy" id="1844966"/>
    <lineage>
        <taxon>Eukaryota</taxon>
        <taxon>Metazoa</taxon>
        <taxon>Spiralia</taxon>
        <taxon>Lophotrochozoa</taxon>
        <taxon>Platyhelminthes</taxon>
        <taxon>Monogenea</taxon>
        <taxon>Monopisthocotylea</taxon>
        <taxon>Dactylogyridea</taxon>
        <taxon>Ancyrocephalidae</taxon>
        <taxon>Cichlidogyrus</taxon>
    </lineage>
</organism>
<feature type="domain" description="C-type lectin" evidence="3">
    <location>
        <begin position="50"/>
        <end position="155"/>
    </location>
</feature>
<dbReference type="PROSITE" id="PS00615">
    <property type="entry name" value="C_TYPE_LECTIN_1"/>
    <property type="match status" value="1"/>
</dbReference>
<dbReference type="PROSITE" id="PS50041">
    <property type="entry name" value="C_TYPE_LECTIN_2"/>
    <property type="match status" value="1"/>
</dbReference>
<dbReference type="InterPro" id="IPR018378">
    <property type="entry name" value="C-type_lectin_CS"/>
</dbReference>
<gene>
    <name evidence="4" type="ORF">Ciccas_010645</name>
</gene>